<dbReference type="KEGG" id="mva:Mvan_4738"/>
<evidence type="ECO:0000313" key="4">
    <source>
        <dbReference type="Proteomes" id="UP000009159"/>
    </source>
</evidence>
<dbReference type="eggNOG" id="COG0515">
    <property type="taxonomic scope" value="Bacteria"/>
</dbReference>
<feature type="compositionally biased region" description="Pro residues" evidence="1">
    <location>
        <begin position="44"/>
        <end position="55"/>
    </location>
</feature>
<proteinExistence type="predicted"/>
<dbReference type="InterPro" id="IPR026954">
    <property type="entry name" value="PknH-like_Extracell"/>
</dbReference>
<dbReference type="InterPro" id="IPR038232">
    <property type="entry name" value="PknH-like_Extracell_sf"/>
</dbReference>
<keyword evidence="4" id="KW-1185">Reference proteome</keyword>
<dbReference type="PROSITE" id="PS51257">
    <property type="entry name" value="PROKAR_LIPOPROTEIN"/>
    <property type="match status" value="1"/>
</dbReference>
<name>A1TEB2_MYCVP</name>
<accession>A1TEB2</accession>
<dbReference type="Gene3D" id="3.40.1000.70">
    <property type="entry name" value="PknH-like extracellular domain"/>
    <property type="match status" value="1"/>
</dbReference>
<feature type="compositionally biased region" description="Low complexity" evidence="1">
    <location>
        <begin position="28"/>
        <end position="43"/>
    </location>
</feature>
<sequence length="245" mass="24262">MREHTAALTVAATCVLVAACGGGGNEGATSTTPSTLLSPTTSAPAPPTTSTPPPPVAESALDGLLLSPAEIDTVVGATGMAVAGTSTSLAEDITVPPDAPEEKKACVGIAGTAEAQAYAGSGSTAVRDQALRAPNDSGATLSAGQAVVLFPTADEAATFFAESAQKWPLCRGYNAGGSPVTVGDVSSDNGMLVTSITIQSEDEPTLCERALTMKNNIVIDVSTCGGSSDSAVRIADQIAARVPGE</sequence>
<organism evidence="3 4">
    <name type="scientific">Mycolicibacterium vanbaalenii (strain DSM 7251 / JCM 13017 / BCRC 16820 / KCTC 9966 / NRRL B-24157 / PYR-1)</name>
    <name type="common">Mycobacterium vanbaalenii</name>
    <dbReference type="NCBI Taxonomy" id="350058"/>
    <lineage>
        <taxon>Bacteria</taxon>
        <taxon>Bacillati</taxon>
        <taxon>Actinomycetota</taxon>
        <taxon>Actinomycetes</taxon>
        <taxon>Mycobacteriales</taxon>
        <taxon>Mycobacteriaceae</taxon>
        <taxon>Mycolicibacterium</taxon>
    </lineage>
</organism>
<feature type="domain" description="PknH-like extracellular" evidence="2">
    <location>
        <begin position="56"/>
        <end position="241"/>
    </location>
</feature>
<dbReference type="HOGENOM" id="CLU_060937_0_0_11"/>
<dbReference type="AlphaFoldDB" id="A1TEB2"/>
<gene>
    <name evidence="3" type="ordered locus">Mvan_4738</name>
</gene>
<dbReference type="Pfam" id="PF14032">
    <property type="entry name" value="PknH_C"/>
    <property type="match status" value="1"/>
</dbReference>
<keyword evidence="3" id="KW-0449">Lipoprotein</keyword>
<protein>
    <submittedName>
        <fullName evidence="3">Conserved lipoprotein LppH</fullName>
    </submittedName>
</protein>
<evidence type="ECO:0000259" key="2">
    <source>
        <dbReference type="Pfam" id="PF14032"/>
    </source>
</evidence>
<reference evidence="3" key="1">
    <citation type="submission" date="2006-12" db="EMBL/GenBank/DDBJ databases">
        <title>Complete sequence of Mycobacterium vanbaalenii PYR-1.</title>
        <authorList>
            <consortium name="US DOE Joint Genome Institute"/>
            <person name="Copeland A."/>
            <person name="Lucas S."/>
            <person name="Lapidus A."/>
            <person name="Barry K."/>
            <person name="Detter J.C."/>
            <person name="Glavina del Rio T."/>
            <person name="Hammon N."/>
            <person name="Israni S."/>
            <person name="Dalin E."/>
            <person name="Tice H."/>
            <person name="Pitluck S."/>
            <person name="Singan V."/>
            <person name="Schmutz J."/>
            <person name="Larimer F."/>
            <person name="Land M."/>
            <person name="Hauser L."/>
            <person name="Kyrpides N."/>
            <person name="Anderson I.J."/>
            <person name="Miller C."/>
            <person name="Richardson P."/>
        </authorList>
    </citation>
    <scope>NUCLEOTIDE SEQUENCE [LARGE SCALE GENOMIC DNA]</scope>
    <source>
        <strain evidence="3">PYR-1</strain>
    </source>
</reference>
<dbReference type="EMBL" id="CP000511">
    <property type="protein sequence ID" value="ABM15512.1"/>
    <property type="molecule type" value="Genomic_DNA"/>
</dbReference>
<evidence type="ECO:0000313" key="3">
    <source>
        <dbReference type="EMBL" id="ABM15512.1"/>
    </source>
</evidence>
<dbReference type="STRING" id="350058.Mvan_4738"/>
<evidence type="ECO:0000256" key="1">
    <source>
        <dbReference type="SAM" id="MobiDB-lite"/>
    </source>
</evidence>
<dbReference type="Proteomes" id="UP000009159">
    <property type="component" value="Chromosome"/>
</dbReference>
<feature type="region of interest" description="Disordered" evidence="1">
    <location>
        <begin position="25"/>
        <end position="55"/>
    </location>
</feature>